<reference evidence="7 8" key="1">
    <citation type="submission" date="2017-02" db="EMBL/GenBank/DDBJ databases">
        <title>The new phylogeny of genus Mycobacterium.</title>
        <authorList>
            <person name="Tortoli E."/>
            <person name="Trovato A."/>
            <person name="Cirillo D.M."/>
        </authorList>
    </citation>
    <scope>NUCLEOTIDE SEQUENCE [LARGE SCALE GENOMIC DNA]</scope>
    <source>
        <strain evidence="7 8">DSM 45000</strain>
    </source>
</reference>
<feature type="domain" description="AMP-binding enzyme C-terminal" evidence="6">
    <location>
        <begin position="405"/>
        <end position="481"/>
    </location>
</feature>
<dbReference type="Proteomes" id="UP000192513">
    <property type="component" value="Unassembled WGS sequence"/>
</dbReference>
<name>A0A1X0IIB7_9MYCO</name>
<organism evidence="7 8">
    <name type="scientific">Mycobacterium paraseoulense</name>
    <dbReference type="NCBI Taxonomy" id="590652"/>
    <lineage>
        <taxon>Bacteria</taxon>
        <taxon>Bacillati</taxon>
        <taxon>Actinomycetota</taxon>
        <taxon>Actinomycetes</taxon>
        <taxon>Mycobacteriales</taxon>
        <taxon>Mycobacteriaceae</taxon>
        <taxon>Mycobacterium</taxon>
    </lineage>
</organism>
<comment type="caution">
    <text evidence="7">The sequence shown here is derived from an EMBL/GenBank/DDBJ whole genome shotgun (WGS) entry which is preliminary data.</text>
</comment>
<proteinExistence type="inferred from homology"/>
<evidence type="ECO:0000256" key="1">
    <source>
        <dbReference type="ARBA" id="ARBA00006432"/>
    </source>
</evidence>
<evidence type="ECO:0000259" key="6">
    <source>
        <dbReference type="Pfam" id="PF13193"/>
    </source>
</evidence>
<sequence length="516" mass="55043">MNLPADPTVTKLLVPLAEIDDRGVYFEDSYTSWRDHLRHGAAIAAALRARLDPAAPPHVGVLLENTPFFSAMLVAAGMTGIVPVGLNPVRRGDALGRDIAHADCQLVLADSNSAAALGDIAHVNVDSAEWADEVAAHRDAQPTFQSATATDLFMLIFTSGTSGEPKAVKCSHGKVAIAGVTMTQRFNLGRDDVCYVSMPLFHSNAVLVGWAVAAACRGSLALRRKFSASNFLGDVRRFGATYANYVGKPLSYVLATPERPDDADNPLRAVYGNEGVPRDVERFARRFGCVVQDGFGSTEGGVAIARTPDTPDGALGPLPEGVEIVGPDTGEPCAPGVIGELVNTAGPGRFEGYYNDEAAEAERMAGGVYHSGDLAYRDDAGYAYFAGRLGDWMRVDGENLGAAPIERVLLRHPDVTEAAVYAVPDPVVGDQVMAAVVMAPGAEFDAEKFRGFLAGQPDLGPKQWPSYVRVSRELPRTVTFKVLKRQLAAQGVDCEDPVVRIQPQTARERPVLDADT</sequence>
<feature type="domain" description="AMP-dependent synthetase/ligase" evidence="5">
    <location>
        <begin position="24"/>
        <end position="354"/>
    </location>
</feature>
<dbReference type="InterPro" id="IPR025110">
    <property type="entry name" value="AMP-bd_C"/>
</dbReference>
<protein>
    <submittedName>
        <fullName evidence="7">Acyl-CoA synthetase</fullName>
    </submittedName>
</protein>
<dbReference type="Pfam" id="PF13193">
    <property type="entry name" value="AMP-binding_C"/>
    <property type="match status" value="1"/>
</dbReference>
<keyword evidence="2" id="KW-0436">Ligase</keyword>
<dbReference type="STRING" id="590652.BST39_01455"/>
<evidence type="ECO:0000256" key="3">
    <source>
        <dbReference type="ARBA" id="ARBA00022741"/>
    </source>
</evidence>
<dbReference type="GO" id="GO:0005324">
    <property type="term" value="F:long-chain fatty acid transmembrane transporter activity"/>
    <property type="evidence" value="ECO:0007669"/>
    <property type="project" value="TreeGrafter"/>
</dbReference>
<dbReference type="InterPro" id="IPR045851">
    <property type="entry name" value="AMP-bd_C_sf"/>
</dbReference>
<evidence type="ECO:0000313" key="8">
    <source>
        <dbReference type="Proteomes" id="UP000192513"/>
    </source>
</evidence>
<dbReference type="InterPro" id="IPR042099">
    <property type="entry name" value="ANL_N_sf"/>
</dbReference>
<dbReference type="PANTHER" id="PTHR43107:SF15">
    <property type="entry name" value="FATTY ACID TRANSPORT PROTEIN 3, ISOFORM A"/>
    <property type="match status" value="1"/>
</dbReference>
<dbReference type="Gene3D" id="3.40.50.12780">
    <property type="entry name" value="N-terminal domain of ligase-like"/>
    <property type="match status" value="1"/>
</dbReference>
<dbReference type="Gene3D" id="3.30.300.30">
    <property type="match status" value="1"/>
</dbReference>
<dbReference type="GO" id="GO:0005524">
    <property type="term" value="F:ATP binding"/>
    <property type="evidence" value="ECO:0007669"/>
    <property type="project" value="UniProtKB-KW"/>
</dbReference>
<dbReference type="GO" id="GO:0044539">
    <property type="term" value="P:long-chain fatty acid import into cell"/>
    <property type="evidence" value="ECO:0007669"/>
    <property type="project" value="TreeGrafter"/>
</dbReference>
<dbReference type="InterPro" id="IPR000873">
    <property type="entry name" value="AMP-dep_synth/lig_dom"/>
</dbReference>
<dbReference type="GO" id="GO:0005886">
    <property type="term" value="C:plasma membrane"/>
    <property type="evidence" value="ECO:0007669"/>
    <property type="project" value="TreeGrafter"/>
</dbReference>
<evidence type="ECO:0000313" key="7">
    <source>
        <dbReference type="EMBL" id="ORB46209.1"/>
    </source>
</evidence>
<dbReference type="PROSITE" id="PS00455">
    <property type="entry name" value="AMP_BINDING"/>
    <property type="match status" value="1"/>
</dbReference>
<dbReference type="GO" id="GO:0004467">
    <property type="term" value="F:long-chain fatty acid-CoA ligase activity"/>
    <property type="evidence" value="ECO:0007669"/>
    <property type="project" value="TreeGrafter"/>
</dbReference>
<evidence type="ECO:0000259" key="5">
    <source>
        <dbReference type="Pfam" id="PF00501"/>
    </source>
</evidence>
<dbReference type="InterPro" id="IPR020845">
    <property type="entry name" value="AMP-binding_CS"/>
</dbReference>
<dbReference type="SUPFAM" id="SSF56801">
    <property type="entry name" value="Acetyl-CoA synthetase-like"/>
    <property type="match status" value="1"/>
</dbReference>
<dbReference type="PANTHER" id="PTHR43107">
    <property type="entry name" value="LONG-CHAIN FATTY ACID TRANSPORT PROTEIN"/>
    <property type="match status" value="1"/>
</dbReference>
<keyword evidence="4" id="KW-0067">ATP-binding</keyword>
<accession>A0A1X0IIB7</accession>
<evidence type="ECO:0000256" key="4">
    <source>
        <dbReference type="ARBA" id="ARBA00022840"/>
    </source>
</evidence>
<dbReference type="EMBL" id="MVIE01000002">
    <property type="protein sequence ID" value="ORB46209.1"/>
    <property type="molecule type" value="Genomic_DNA"/>
</dbReference>
<comment type="similarity">
    <text evidence="1">Belongs to the ATP-dependent AMP-binding enzyme family.</text>
</comment>
<dbReference type="AlphaFoldDB" id="A0A1X0IIB7"/>
<keyword evidence="3" id="KW-0547">Nucleotide-binding</keyword>
<evidence type="ECO:0000256" key="2">
    <source>
        <dbReference type="ARBA" id="ARBA00022598"/>
    </source>
</evidence>
<dbReference type="NCBIfam" id="NF005897">
    <property type="entry name" value="PRK07867.1"/>
    <property type="match status" value="1"/>
</dbReference>
<dbReference type="Pfam" id="PF00501">
    <property type="entry name" value="AMP-binding"/>
    <property type="match status" value="1"/>
</dbReference>
<keyword evidence="8" id="KW-1185">Reference proteome</keyword>
<gene>
    <name evidence="7" type="ORF">BST39_01455</name>
</gene>